<evidence type="ECO:0000256" key="2">
    <source>
        <dbReference type="ARBA" id="ARBA00006275"/>
    </source>
</evidence>
<dbReference type="InterPro" id="IPR012944">
    <property type="entry name" value="SusD_RagB_dom"/>
</dbReference>
<reference evidence="9" key="2">
    <citation type="journal article" date="2021" name="PeerJ">
        <title>Extensive microbial diversity within the chicken gut microbiome revealed by metagenomics and culture.</title>
        <authorList>
            <person name="Gilroy R."/>
            <person name="Ravi A."/>
            <person name="Getino M."/>
            <person name="Pursley I."/>
            <person name="Horton D.L."/>
            <person name="Alikhan N.F."/>
            <person name="Baker D."/>
            <person name="Gharbi K."/>
            <person name="Hall N."/>
            <person name="Watson M."/>
            <person name="Adriaenssens E.M."/>
            <person name="Foster-Nyarko E."/>
            <person name="Jarju S."/>
            <person name="Secka A."/>
            <person name="Antonio M."/>
            <person name="Oren A."/>
            <person name="Chaudhuri R.R."/>
            <person name="La Ragione R."/>
            <person name="Hildebrand F."/>
            <person name="Pallen M.J."/>
        </authorList>
    </citation>
    <scope>NUCLEOTIDE SEQUENCE</scope>
    <source>
        <strain evidence="9">20514</strain>
    </source>
</reference>
<proteinExistence type="inferred from homology"/>
<feature type="domain" description="RagB/SusD" evidence="7">
    <location>
        <begin position="297"/>
        <end position="548"/>
    </location>
</feature>
<feature type="chain" id="PRO_5038496461" evidence="6">
    <location>
        <begin position="23"/>
        <end position="549"/>
    </location>
</feature>
<organism evidence="9 10">
    <name type="scientific">Candidatus Cryptobacteroides merdigallinarum</name>
    <dbReference type="NCBI Taxonomy" id="2840770"/>
    <lineage>
        <taxon>Bacteria</taxon>
        <taxon>Pseudomonadati</taxon>
        <taxon>Bacteroidota</taxon>
        <taxon>Bacteroidia</taxon>
        <taxon>Bacteroidales</taxon>
        <taxon>Candidatus Cryptobacteroides</taxon>
    </lineage>
</organism>
<accession>A0A9D9EK27</accession>
<sequence>MKMNNIFSIVLSAAVLTTAASCSDFLQKDNPNQLSQNTFWKTEADALMALTACYDALQTINMYNDNVDGGGFGVIRRESSTDNGWHSWGTWCAGAEISMGTYATSYGHINNYWKGNYEGIKRCNTLIQNIDLIPGLADDAKNVYVAEAVALRALLYCNLISTFRDVPYLTKPLTLSEATAPKTAKADIAKALLADLGTYVPILPPKSSAPVGRMSQEAGYAIMGRIALYTEMWTEAIEAYNKVYGKVELFKSGDGTDYKANFADLFKTENETCDEILFSVHYVGPGQGEGSTFGIAWSAPLNAAEASFDLADDFYFTDGLPIGQTTLYPADKAGNYDVNNPDLARWENRDPRFYATIMAPGMEWNGKVYDYSDDTKKLKAKSTCHIRKFFTPWDTANEYDGTMDYYVIRYAEVLLSLAEAMNEKGGYQPSEITKYINEVRARVGMPSVEDAEVTKMGIALDQSTLRDIIRHERRIELAFEDLRFADLYRWKDSNGKTMWEVKNTGMKDTEFGISVYNRSFRGPQDTVWPIPQTEIDTGGGVLVQHDEWK</sequence>
<feature type="signal peptide" evidence="6">
    <location>
        <begin position="1"/>
        <end position="22"/>
    </location>
</feature>
<evidence type="ECO:0000313" key="10">
    <source>
        <dbReference type="Proteomes" id="UP000810252"/>
    </source>
</evidence>
<keyword evidence="5" id="KW-0998">Cell outer membrane</keyword>
<reference evidence="9" key="1">
    <citation type="submission" date="2020-10" db="EMBL/GenBank/DDBJ databases">
        <authorList>
            <person name="Gilroy R."/>
        </authorList>
    </citation>
    <scope>NUCLEOTIDE SEQUENCE</scope>
    <source>
        <strain evidence="9">20514</strain>
    </source>
</reference>
<gene>
    <name evidence="9" type="ORF">IAC29_06500</name>
</gene>
<keyword evidence="4" id="KW-0472">Membrane</keyword>
<evidence type="ECO:0000313" key="9">
    <source>
        <dbReference type="EMBL" id="MBO8448903.1"/>
    </source>
</evidence>
<evidence type="ECO:0000256" key="6">
    <source>
        <dbReference type="SAM" id="SignalP"/>
    </source>
</evidence>
<dbReference type="PROSITE" id="PS51257">
    <property type="entry name" value="PROKAR_LIPOPROTEIN"/>
    <property type="match status" value="1"/>
</dbReference>
<keyword evidence="3 6" id="KW-0732">Signal</keyword>
<dbReference type="SUPFAM" id="SSF48452">
    <property type="entry name" value="TPR-like"/>
    <property type="match status" value="1"/>
</dbReference>
<dbReference type="EMBL" id="JADIMQ010000092">
    <property type="protein sequence ID" value="MBO8448903.1"/>
    <property type="molecule type" value="Genomic_DNA"/>
</dbReference>
<dbReference type="InterPro" id="IPR011990">
    <property type="entry name" value="TPR-like_helical_dom_sf"/>
</dbReference>
<protein>
    <submittedName>
        <fullName evidence="9">RagB/SusD family nutrient uptake outer membrane protein</fullName>
    </submittedName>
</protein>
<evidence type="ECO:0000259" key="8">
    <source>
        <dbReference type="Pfam" id="PF14322"/>
    </source>
</evidence>
<dbReference type="Pfam" id="PF14322">
    <property type="entry name" value="SusD-like_3"/>
    <property type="match status" value="1"/>
</dbReference>
<dbReference type="InterPro" id="IPR033985">
    <property type="entry name" value="SusD-like_N"/>
</dbReference>
<dbReference type="GO" id="GO:0009279">
    <property type="term" value="C:cell outer membrane"/>
    <property type="evidence" value="ECO:0007669"/>
    <property type="project" value="UniProtKB-SubCell"/>
</dbReference>
<comment type="similarity">
    <text evidence="2">Belongs to the SusD family.</text>
</comment>
<comment type="subcellular location">
    <subcellularLocation>
        <location evidence="1">Cell outer membrane</location>
    </subcellularLocation>
</comment>
<evidence type="ECO:0000256" key="4">
    <source>
        <dbReference type="ARBA" id="ARBA00023136"/>
    </source>
</evidence>
<evidence type="ECO:0000256" key="5">
    <source>
        <dbReference type="ARBA" id="ARBA00023237"/>
    </source>
</evidence>
<evidence type="ECO:0000259" key="7">
    <source>
        <dbReference type="Pfam" id="PF07980"/>
    </source>
</evidence>
<dbReference type="Pfam" id="PF07980">
    <property type="entry name" value="SusD_RagB"/>
    <property type="match status" value="1"/>
</dbReference>
<dbReference type="Gene3D" id="1.25.40.390">
    <property type="match status" value="1"/>
</dbReference>
<comment type="caution">
    <text evidence="9">The sequence shown here is derived from an EMBL/GenBank/DDBJ whole genome shotgun (WGS) entry which is preliminary data.</text>
</comment>
<feature type="domain" description="SusD-like N-terminal" evidence="8">
    <location>
        <begin position="77"/>
        <end position="228"/>
    </location>
</feature>
<dbReference type="AlphaFoldDB" id="A0A9D9EK27"/>
<evidence type="ECO:0000256" key="3">
    <source>
        <dbReference type="ARBA" id="ARBA00022729"/>
    </source>
</evidence>
<dbReference type="Proteomes" id="UP000810252">
    <property type="component" value="Unassembled WGS sequence"/>
</dbReference>
<name>A0A9D9EK27_9BACT</name>
<evidence type="ECO:0000256" key="1">
    <source>
        <dbReference type="ARBA" id="ARBA00004442"/>
    </source>
</evidence>